<dbReference type="RefSeq" id="XP_022590780.2">
    <property type="nucleotide sequence ID" value="XM_022730967.2"/>
</dbReference>
<feature type="region of interest" description="Disordered" evidence="1">
    <location>
        <begin position="1"/>
        <end position="36"/>
    </location>
</feature>
<keyword evidence="2" id="KW-1133">Transmembrane helix</keyword>
<keyword evidence="3" id="KW-1185">Reference proteome</keyword>
<proteinExistence type="predicted"/>
<feature type="transmembrane region" description="Helical" evidence="2">
    <location>
        <begin position="61"/>
        <end position="85"/>
    </location>
</feature>
<feature type="transmembrane region" description="Helical" evidence="2">
    <location>
        <begin position="359"/>
        <end position="378"/>
    </location>
</feature>
<evidence type="ECO:0000256" key="1">
    <source>
        <dbReference type="SAM" id="MobiDB-lite"/>
    </source>
</evidence>
<reference evidence="4" key="1">
    <citation type="submission" date="2025-08" db="UniProtKB">
        <authorList>
            <consortium name="RefSeq"/>
        </authorList>
    </citation>
    <scope>IDENTIFICATION</scope>
</reference>
<protein>
    <submittedName>
        <fullName evidence="4">Uncharacterized protein LOC34617606</fullName>
    </submittedName>
</protein>
<dbReference type="Proteomes" id="UP000515125">
    <property type="component" value="Unplaced"/>
</dbReference>
<accession>A0A6P5WE77</accession>
<gene>
    <name evidence="4" type="primary">LOC34617606</name>
</gene>
<feature type="transmembrane region" description="Helical" evidence="2">
    <location>
        <begin position="315"/>
        <end position="339"/>
    </location>
</feature>
<evidence type="ECO:0000256" key="2">
    <source>
        <dbReference type="SAM" id="Phobius"/>
    </source>
</evidence>
<dbReference type="OrthoDB" id="345631at2759"/>
<feature type="compositionally biased region" description="Low complexity" evidence="1">
    <location>
        <begin position="20"/>
        <end position="36"/>
    </location>
</feature>
<evidence type="ECO:0000313" key="4">
    <source>
        <dbReference type="RefSeq" id="XP_022590780.2"/>
    </source>
</evidence>
<keyword evidence="2" id="KW-0812">Transmembrane</keyword>
<name>A0A6P5WE77_9EIME</name>
<feature type="transmembrane region" description="Helical" evidence="2">
    <location>
        <begin position="105"/>
        <end position="131"/>
    </location>
</feature>
<evidence type="ECO:0000313" key="3">
    <source>
        <dbReference type="Proteomes" id="UP000515125"/>
    </source>
</evidence>
<organism evidence="3 4">
    <name type="scientific">Cyclospora cayetanensis</name>
    <dbReference type="NCBI Taxonomy" id="88456"/>
    <lineage>
        <taxon>Eukaryota</taxon>
        <taxon>Sar</taxon>
        <taxon>Alveolata</taxon>
        <taxon>Apicomplexa</taxon>
        <taxon>Conoidasida</taxon>
        <taxon>Coccidia</taxon>
        <taxon>Eucoccidiorida</taxon>
        <taxon>Eimeriorina</taxon>
        <taxon>Eimeriidae</taxon>
        <taxon>Cyclospora</taxon>
    </lineage>
</organism>
<feature type="transmembrane region" description="Helical" evidence="2">
    <location>
        <begin position="197"/>
        <end position="217"/>
    </location>
</feature>
<dbReference type="AlphaFoldDB" id="A0A6P5WE77"/>
<keyword evidence="2" id="KW-0472">Membrane</keyword>
<sequence length="428" mass="45836">MEAEDATKRTRRRCTSPDNGDGSPPRRGSSWSSPPRTLFSVRNQKWRLARCVTASPVVEHLALAAADAFVACCNLGVLLVLRPSWFQEASDDVRSDVVELPKPSILYVAILSFVCGVGGAAAKALILAWCLSERESCASTRRTTAADPLGVSLTAEPLGGYCICPRVIGTLYCSWIFVVTSIFQLLGAPLDALPSSLLLGIFFATVGFLGPYAGAVAEACRSSRWETTSCHCGLRERNHADAADAAVATSTASTTPVKRGPRCLRPATAVVWWFLRVLDVLCLPLVFLVQKLRSRARNGATTSASSLGPQELGNLLVFLAVTPLVICGLFCLVSCILLPMDWPTVYVVYPSPLVMSITLSYPLACMLSFFLLLLLPVYTTFPASYARALPVLQALMLKPSVEFPIKSVTEDIGGGSGSPRASPDTVAT</sequence>
<dbReference type="GeneID" id="34617606"/>